<dbReference type="RefSeq" id="WP_181579568.1">
    <property type="nucleotide sequence ID" value="NZ_CP059399.1"/>
</dbReference>
<dbReference type="AlphaFoldDB" id="A0A7D6ZF12"/>
<protein>
    <submittedName>
        <fullName evidence="1">Uncharacterized protein</fullName>
    </submittedName>
</protein>
<dbReference type="EMBL" id="CP059399">
    <property type="protein sequence ID" value="QLY28360.1"/>
    <property type="molecule type" value="Genomic_DNA"/>
</dbReference>
<dbReference type="Proteomes" id="UP000515512">
    <property type="component" value="Chromosome"/>
</dbReference>
<proteinExistence type="predicted"/>
<evidence type="ECO:0000313" key="1">
    <source>
        <dbReference type="EMBL" id="QLY28360.1"/>
    </source>
</evidence>
<sequence>MRSPRGRPPQRGDLCGAGLMQGVGAIAGALMSGVRVEVIEDPQPSLLGSRGCAVAHYALSEMSARRTGFATTMAATIMSLTAPGGC</sequence>
<accession>A0A7D6ZF12</accession>
<organism evidence="1 2">
    <name type="scientific">Nocardia huaxiensis</name>
    <dbReference type="NCBI Taxonomy" id="2755382"/>
    <lineage>
        <taxon>Bacteria</taxon>
        <taxon>Bacillati</taxon>
        <taxon>Actinomycetota</taxon>
        <taxon>Actinomycetes</taxon>
        <taxon>Mycobacteriales</taxon>
        <taxon>Nocardiaceae</taxon>
        <taxon>Nocardia</taxon>
    </lineage>
</organism>
<dbReference type="KEGG" id="nhu:H0264_23620"/>
<name>A0A7D6ZF12_9NOCA</name>
<evidence type="ECO:0000313" key="2">
    <source>
        <dbReference type="Proteomes" id="UP000515512"/>
    </source>
</evidence>
<gene>
    <name evidence="1" type="ORF">H0264_23620</name>
</gene>
<reference evidence="1 2" key="1">
    <citation type="submission" date="2020-07" db="EMBL/GenBank/DDBJ databases">
        <authorList>
            <person name="Zhuang K."/>
            <person name="Ran Y."/>
        </authorList>
    </citation>
    <scope>NUCLEOTIDE SEQUENCE [LARGE SCALE GENOMIC DNA]</scope>
    <source>
        <strain evidence="1 2">WCH-YHL-001</strain>
    </source>
</reference>
<keyword evidence="2" id="KW-1185">Reference proteome</keyword>